<feature type="compositionally biased region" description="Polar residues" evidence="2">
    <location>
        <begin position="774"/>
        <end position="801"/>
    </location>
</feature>
<accession>A0AAU9TFA0</accession>
<feature type="region of interest" description="Disordered" evidence="2">
    <location>
        <begin position="1291"/>
        <end position="1325"/>
    </location>
</feature>
<evidence type="ECO:0008006" key="5">
    <source>
        <dbReference type="Google" id="ProtNLM"/>
    </source>
</evidence>
<dbReference type="Gene3D" id="2.60.40.10">
    <property type="entry name" value="Immunoglobulins"/>
    <property type="match status" value="1"/>
</dbReference>
<dbReference type="InterPro" id="IPR014756">
    <property type="entry name" value="Ig_E-set"/>
</dbReference>
<gene>
    <name evidence="3" type="ORF">EEDITHA_LOCUS1812</name>
</gene>
<dbReference type="InterPro" id="IPR013783">
    <property type="entry name" value="Ig-like_fold"/>
</dbReference>
<evidence type="ECO:0000313" key="4">
    <source>
        <dbReference type="Proteomes" id="UP001153954"/>
    </source>
</evidence>
<dbReference type="SMART" id="SM00557">
    <property type="entry name" value="IG_FLMN"/>
    <property type="match status" value="1"/>
</dbReference>
<dbReference type="InterPro" id="IPR017868">
    <property type="entry name" value="Filamin/ABP280_repeat-like"/>
</dbReference>
<organism evidence="3 4">
    <name type="scientific">Euphydryas editha</name>
    <name type="common">Edith's checkerspot</name>
    <dbReference type="NCBI Taxonomy" id="104508"/>
    <lineage>
        <taxon>Eukaryota</taxon>
        <taxon>Metazoa</taxon>
        <taxon>Ecdysozoa</taxon>
        <taxon>Arthropoda</taxon>
        <taxon>Hexapoda</taxon>
        <taxon>Insecta</taxon>
        <taxon>Pterygota</taxon>
        <taxon>Neoptera</taxon>
        <taxon>Endopterygota</taxon>
        <taxon>Lepidoptera</taxon>
        <taxon>Glossata</taxon>
        <taxon>Ditrysia</taxon>
        <taxon>Papilionoidea</taxon>
        <taxon>Nymphalidae</taxon>
        <taxon>Nymphalinae</taxon>
        <taxon>Euphydryas</taxon>
    </lineage>
</organism>
<feature type="region of interest" description="Disordered" evidence="2">
    <location>
        <begin position="1447"/>
        <end position="1475"/>
    </location>
</feature>
<dbReference type="EMBL" id="CAKOGL010000004">
    <property type="protein sequence ID" value="CAH2085328.1"/>
    <property type="molecule type" value="Genomic_DNA"/>
</dbReference>
<feature type="region of interest" description="Disordered" evidence="2">
    <location>
        <begin position="1603"/>
        <end position="1624"/>
    </location>
</feature>
<proteinExistence type="predicted"/>
<dbReference type="PROSITE" id="PS00018">
    <property type="entry name" value="EF_HAND_1"/>
    <property type="match status" value="1"/>
</dbReference>
<dbReference type="PROSITE" id="PS50194">
    <property type="entry name" value="FILAMIN_REPEAT"/>
    <property type="match status" value="1"/>
</dbReference>
<feature type="compositionally biased region" description="Basic residues" evidence="2">
    <location>
        <begin position="1615"/>
        <end position="1624"/>
    </location>
</feature>
<dbReference type="InterPro" id="IPR018247">
    <property type="entry name" value="EF_Hand_1_Ca_BS"/>
</dbReference>
<feature type="repeat" description="Filamin" evidence="1">
    <location>
        <begin position="222"/>
        <end position="370"/>
    </location>
</feature>
<name>A0AAU9TFA0_EUPED</name>
<protein>
    <recommendedName>
        <fullName evidence="5">Calponin-homology (CH) domain-containing protein</fullName>
    </recommendedName>
</protein>
<dbReference type="SUPFAM" id="SSF81296">
    <property type="entry name" value="E set domains"/>
    <property type="match status" value="1"/>
</dbReference>
<sequence>MSDSIDEISKKYNEDVLEEHARSVGLFTIPEYPEFEAQRGMWSSALNVILTTLRYLAPATLLTLFWGQQSFLFKLLKYIDSAFRALIFSNEEQKQSILQWLAEAGPVRVDSLEIVWRHGWIVCGVLDTVLPGACAGHPPTRLSLKHAQAIADHYLGVKPAFTRQELEANDSLSKHQEWKLISYLEKIRVALSKLTPPTTKPTAQINQKASPQPTHYTLNYIARGSGLTAAQVNNKAYFKIYPTAQQSLDPGEINVLINGPKEIYGTTVVPPILGKAQMIRHNILGLQTKTAYTENVLPITQGTTYLRTYGKNEMNKTFHIPKMKYDIEIEIELKQDHARISYVATLEGNYEISITNRGQNIVGSPFTVTASKDIVGILERDSFCLEDGEEIDIVDVKTERKVVLRIVDFVTEKMLLRENGTLEKISEEEAKYLMENDDIENKNDEVLINSNKTNHEDLTKINMISNKFYSSVNKILTANRFCNILKDIKNKQKLALNDYYSKISKNKQDVPDIVNSTYSDERTKSCRSEKRDKIIIPENISVSLFTEKPETEIKYNNETENFNLPIECITNNSIYTSDPFEDDNISVDTIQSSNNPFLSDICNENYGIEKTFGSFITNEFESNNSQNEETAKANVKIIIENETSSQATNPFLDIIEMEQPKTPVYRIITGEVTGRDDSVYIDEENMSNEIIFSNSDNLFIDQELDQTNTYQDKPDFIIGAPVSLPPIINLKSSTSSVNNNVTEVAKIKQKKNNKTKEAYNYKGLATDSTEIPITSVDTDKSSNNSNFCSSLDSNMTEDVNISPNSSPTPSNASNQMQTSRGTSPKKDTWDSAYVSIDDNHITENLDINSETLNKKPQLPNEQPKLNLIEREQLQGHQDLKDVKNADDELNKYKCEKRSEFMPIIEENEKSFSNSMKDKTVTRNEADAVSVTFAGINDIFDDLFKNSEISSVTTTQDCQLQNLEIDFTLERNDDHVDSASELRTDVKRQTKILEGKISEIQANVTESVSASRNLHAKGKQNYKEENNNENIDRIKFGDPKYTNIVLEKKKYWDERIRQIEAAKSEEIKSQQYRRRLTSKHLRRNDSLSKRRGKKIVQNFLSTNQDECSSLKKSIDQLESIDIQNNLNVDENEKKSLNKNIEIYQDESTSCFRQKSLDDKDRSVLDAFKKLKVSSVDLVDTVKDNDEPSSNLHLKQELSEKLFQAFETSPKRFFGTSRKHILNKIDTFLGLPDNENETKKITRDINHETGLVSSRISLFHNISQTEDLSWSRRKCVSMNNITHQDNEKYSNLNNKSKTIQDSKNVTKRETKKISTSYDEPNTRVDKPEKNEISLKEKRARMIQNNYNKSFDETLYAPANYTEDSYEYVKRTIKDFNKHNESINNSTFKTSPLKSISKSEMDIFNKITITPEEVLEKHKSYEELPKINVKSFISLYEGVSKTSTTKSPIISRSRTNFGSSKSLPVPSSIGTANKSTTSPTKTELIQSFLETTNNEEFISLNERKQILKNKTLEYPTREIKRNYKSSDVEFMSNQDKDNDLILSDIEIEIIEKDPENTSDSPIEKESVHIEYKNRFAMAKKYFQSLEELRDVKKTINVNKNESFTNSLSTESLEENKRPRVRSNIKKSRSMPSSEISKIWNQMQEKEAESKKLVKISEKFNVDDLFEDVMEGRLSRQGSLRGIPNKKAVLETFRSMENLNDNKLNSYEMAVSQLNDFAEENKIKNAQTYLSEYPYLPTTDPSKYHSRLDTNASGLITLRELKKIPRRNSVPDIRLNPTFTANL</sequence>
<evidence type="ECO:0000256" key="2">
    <source>
        <dbReference type="SAM" id="MobiDB-lite"/>
    </source>
</evidence>
<dbReference type="InterPro" id="IPR001298">
    <property type="entry name" value="Filamin/ABP280_rpt"/>
</dbReference>
<feature type="region of interest" description="Disordered" evidence="2">
    <location>
        <begin position="774"/>
        <end position="830"/>
    </location>
</feature>
<comment type="caution">
    <text evidence="3">The sequence shown here is derived from an EMBL/GenBank/DDBJ whole genome shotgun (WGS) entry which is preliminary data.</text>
</comment>
<evidence type="ECO:0000313" key="3">
    <source>
        <dbReference type="EMBL" id="CAH2085328.1"/>
    </source>
</evidence>
<feature type="compositionally biased region" description="Polar residues" evidence="2">
    <location>
        <begin position="1465"/>
        <end position="1475"/>
    </location>
</feature>
<dbReference type="Pfam" id="PF00630">
    <property type="entry name" value="Filamin"/>
    <property type="match status" value="1"/>
</dbReference>
<feature type="compositionally biased region" description="Basic and acidic residues" evidence="2">
    <location>
        <begin position="1296"/>
        <end position="1310"/>
    </location>
</feature>
<keyword evidence="4" id="KW-1185">Reference proteome</keyword>
<evidence type="ECO:0000256" key="1">
    <source>
        <dbReference type="PROSITE-ProRule" id="PRU00087"/>
    </source>
</evidence>
<reference evidence="3" key="1">
    <citation type="submission" date="2022-03" db="EMBL/GenBank/DDBJ databases">
        <authorList>
            <person name="Tunstrom K."/>
        </authorList>
    </citation>
    <scope>NUCLEOTIDE SEQUENCE</scope>
</reference>
<feature type="compositionally biased region" description="Low complexity" evidence="2">
    <location>
        <begin position="802"/>
        <end position="814"/>
    </location>
</feature>
<dbReference type="Proteomes" id="UP001153954">
    <property type="component" value="Unassembled WGS sequence"/>
</dbReference>